<proteinExistence type="predicted"/>
<reference evidence="2 3" key="2">
    <citation type="journal article" date="2010" name="Stand. Genomic Sci.">
        <title>Complete genome sequence of Desulfohalobium retbaense type strain (HR(100)).</title>
        <authorList>
            <person name="Spring S."/>
            <person name="Nolan M."/>
            <person name="Lapidus A."/>
            <person name="Glavina Del Rio T."/>
            <person name="Copeland A."/>
            <person name="Tice H."/>
            <person name="Cheng J.F."/>
            <person name="Lucas S."/>
            <person name="Land M."/>
            <person name="Chen F."/>
            <person name="Bruce D."/>
            <person name="Goodwin L."/>
            <person name="Pitluck S."/>
            <person name="Ivanova N."/>
            <person name="Mavromatis K."/>
            <person name="Mikhailova N."/>
            <person name="Pati A."/>
            <person name="Chen A."/>
            <person name="Palaniappan K."/>
            <person name="Hauser L."/>
            <person name="Chang Y.J."/>
            <person name="Jeffries C.D."/>
            <person name="Munk C."/>
            <person name="Kiss H."/>
            <person name="Chain P."/>
            <person name="Han C."/>
            <person name="Brettin T."/>
            <person name="Detter J.C."/>
            <person name="Schuler E."/>
            <person name="Goker M."/>
            <person name="Rohde M."/>
            <person name="Bristow J."/>
            <person name="Eisen J.A."/>
            <person name="Markowitz V."/>
            <person name="Hugenholtz P."/>
            <person name="Kyrpides N.C."/>
            <person name="Klenk H.P."/>
        </authorList>
    </citation>
    <scope>NUCLEOTIDE SEQUENCE [LARGE SCALE GENOMIC DNA]</scope>
    <source>
        <strain evidence="2 3">DSM 5692</strain>
    </source>
</reference>
<dbReference type="eggNOG" id="COG3620">
    <property type="taxonomic scope" value="Bacteria"/>
</dbReference>
<dbReference type="CDD" id="cd00093">
    <property type="entry name" value="HTH_XRE"/>
    <property type="match status" value="1"/>
</dbReference>
<dbReference type="PROSITE" id="PS50943">
    <property type="entry name" value="HTH_CROC1"/>
    <property type="match status" value="1"/>
</dbReference>
<dbReference type="SMART" id="SM00530">
    <property type="entry name" value="HTH_XRE"/>
    <property type="match status" value="1"/>
</dbReference>
<name>C8X065_DESRD</name>
<dbReference type="RefSeq" id="WP_015750849.1">
    <property type="nucleotide sequence ID" value="NC_013223.1"/>
</dbReference>
<gene>
    <name evidence="2" type="ordered locus">Dret_0390</name>
</gene>
<dbReference type="Proteomes" id="UP000001052">
    <property type="component" value="Chromosome"/>
</dbReference>
<feature type="domain" description="HTH cro/C1-type" evidence="1">
    <location>
        <begin position="36"/>
        <end position="89"/>
    </location>
</feature>
<protein>
    <submittedName>
        <fullName evidence="2">Transcriptional regulator, XRE family</fullName>
    </submittedName>
</protein>
<evidence type="ECO:0000313" key="3">
    <source>
        <dbReference type="Proteomes" id="UP000001052"/>
    </source>
</evidence>
<evidence type="ECO:0000259" key="1">
    <source>
        <dbReference type="PROSITE" id="PS50943"/>
    </source>
</evidence>
<organism evidence="2 3">
    <name type="scientific">Desulfohalobium retbaense (strain ATCC 49708 / DSM 5692 / JCM 16813 / HR100)</name>
    <dbReference type="NCBI Taxonomy" id="485915"/>
    <lineage>
        <taxon>Bacteria</taxon>
        <taxon>Pseudomonadati</taxon>
        <taxon>Thermodesulfobacteriota</taxon>
        <taxon>Desulfovibrionia</taxon>
        <taxon>Desulfovibrionales</taxon>
        <taxon>Desulfohalobiaceae</taxon>
        <taxon>Desulfohalobium</taxon>
    </lineage>
</organism>
<reference evidence="3" key="1">
    <citation type="submission" date="2009-09" db="EMBL/GenBank/DDBJ databases">
        <title>The complete chromosome of Desulfohalobium retbaense DSM 5692.</title>
        <authorList>
            <consortium name="US DOE Joint Genome Institute (JGI-PGF)"/>
            <person name="Lucas S."/>
            <person name="Copeland A."/>
            <person name="Lapidus A."/>
            <person name="Glavina del Rio T."/>
            <person name="Dalin E."/>
            <person name="Tice H."/>
            <person name="Bruce D."/>
            <person name="Goodwin L."/>
            <person name="Pitluck S."/>
            <person name="Kyrpides N."/>
            <person name="Mavromatis K."/>
            <person name="Ivanova N."/>
            <person name="Mikhailova N."/>
            <person name="Munk A.C."/>
            <person name="Brettin T."/>
            <person name="Detter J.C."/>
            <person name="Han C."/>
            <person name="Tapia R."/>
            <person name="Larimer F."/>
            <person name="Land M."/>
            <person name="Hauser L."/>
            <person name="Markowitz V."/>
            <person name="Cheng J.-F."/>
            <person name="Hugenholtz P."/>
            <person name="Woyke T."/>
            <person name="Wu D."/>
            <person name="Spring S."/>
            <person name="Klenk H.-P."/>
            <person name="Eisen J.A."/>
        </authorList>
    </citation>
    <scope>NUCLEOTIDE SEQUENCE [LARGE SCALE GENOMIC DNA]</scope>
    <source>
        <strain evidence="3">DSM 5692</strain>
    </source>
</reference>
<dbReference type="SUPFAM" id="SSF47413">
    <property type="entry name" value="lambda repressor-like DNA-binding domains"/>
    <property type="match status" value="1"/>
</dbReference>
<dbReference type="HOGENOM" id="CLU_1882416_0_0_7"/>
<accession>C8X065</accession>
<dbReference type="KEGG" id="drt:Dret_0390"/>
<dbReference type="InterPro" id="IPR010982">
    <property type="entry name" value="Lambda_DNA-bd_dom_sf"/>
</dbReference>
<dbReference type="STRING" id="485915.Dret_0390"/>
<dbReference type="InterPro" id="IPR001387">
    <property type="entry name" value="Cro/C1-type_HTH"/>
</dbReference>
<sequence length="135" mass="15225">MQTDNEYSGVIDGIFSQISEQEMQYEELLHTVSEEINRIMCKEGLTKAELADKMGVSRPYITKLLRGTNVSLQTLAKVASALGYKTCISMIPKHWEARVFAVSPVNKQRQGDRRARFADGFREKEGYAYAGVATR</sequence>
<dbReference type="OrthoDB" id="5358987at2"/>
<keyword evidence="3" id="KW-1185">Reference proteome</keyword>
<evidence type="ECO:0000313" key="2">
    <source>
        <dbReference type="EMBL" id="ACV67690.1"/>
    </source>
</evidence>
<dbReference type="Gene3D" id="1.10.260.40">
    <property type="entry name" value="lambda repressor-like DNA-binding domains"/>
    <property type="match status" value="1"/>
</dbReference>
<dbReference type="EMBL" id="CP001734">
    <property type="protein sequence ID" value="ACV67690.1"/>
    <property type="molecule type" value="Genomic_DNA"/>
</dbReference>
<dbReference type="GO" id="GO:0003677">
    <property type="term" value="F:DNA binding"/>
    <property type="evidence" value="ECO:0007669"/>
    <property type="project" value="InterPro"/>
</dbReference>
<dbReference type="AlphaFoldDB" id="C8X065"/>
<dbReference type="Pfam" id="PF01381">
    <property type="entry name" value="HTH_3"/>
    <property type="match status" value="1"/>
</dbReference>